<organism evidence="2 3">
    <name type="scientific">Nakamurella flava</name>
    <dbReference type="NCBI Taxonomy" id="2576308"/>
    <lineage>
        <taxon>Bacteria</taxon>
        <taxon>Bacillati</taxon>
        <taxon>Actinomycetota</taxon>
        <taxon>Actinomycetes</taxon>
        <taxon>Nakamurellales</taxon>
        <taxon>Nakamurellaceae</taxon>
        <taxon>Nakamurella</taxon>
    </lineage>
</organism>
<dbReference type="EMBL" id="SZZH01000001">
    <property type="protein sequence ID" value="TKV60537.1"/>
    <property type="molecule type" value="Genomic_DNA"/>
</dbReference>
<dbReference type="RefSeq" id="WP_137447841.1">
    <property type="nucleotide sequence ID" value="NZ_SZZH01000001.1"/>
</dbReference>
<name>A0A4U6QJA4_9ACTN</name>
<keyword evidence="1" id="KW-1133">Transmembrane helix</keyword>
<evidence type="ECO:0000313" key="2">
    <source>
        <dbReference type="EMBL" id="TKV60537.1"/>
    </source>
</evidence>
<keyword evidence="1" id="KW-0472">Membrane</keyword>
<dbReference type="AlphaFoldDB" id="A0A4U6QJA4"/>
<feature type="transmembrane region" description="Helical" evidence="1">
    <location>
        <begin position="40"/>
        <end position="63"/>
    </location>
</feature>
<protein>
    <submittedName>
        <fullName evidence="2">Uncharacterized protein</fullName>
    </submittedName>
</protein>
<evidence type="ECO:0000256" key="1">
    <source>
        <dbReference type="SAM" id="Phobius"/>
    </source>
</evidence>
<keyword evidence="1" id="KW-0812">Transmembrane</keyword>
<comment type="caution">
    <text evidence="2">The sequence shown here is derived from an EMBL/GenBank/DDBJ whole genome shotgun (WGS) entry which is preliminary data.</text>
</comment>
<sequence length="128" mass="13102">MRRSTAAGLVLLLATLLTSWLVLNVPFLRDHVVVIGDDVWSLTLAPMVSLVVALGVLNVGWVVHVGRMAPGQAPPTPPFGSDSCVIGAFRAIGVTALILMAMVAALIPLLATPGWGPDGVSAPGCPAS</sequence>
<reference evidence="2 3" key="1">
    <citation type="submission" date="2019-05" db="EMBL/GenBank/DDBJ databases">
        <title>Nakamurella sp. N5BH11, whole genome shotgun sequence.</title>
        <authorList>
            <person name="Tuo L."/>
        </authorList>
    </citation>
    <scope>NUCLEOTIDE SEQUENCE [LARGE SCALE GENOMIC DNA]</scope>
    <source>
        <strain evidence="2 3">N5BH11</strain>
    </source>
</reference>
<gene>
    <name evidence="2" type="ORF">FDO65_02180</name>
</gene>
<feature type="transmembrane region" description="Helical" evidence="1">
    <location>
        <begin position="84"/>
        <end position="111"/>
    </location>
</feature>
<keyword evidence="3" id="KW-1185">Reference proteome</keyword>
<proteinExistence type="predicted"/>
<dbReference type="Proteomes" id="UP000306985">
    <property type="component" value="Unassembled WGS sequence"/>
</dbReference>
<evidence type="ECO:0000313" key="3">
    <source>
        <dbReference type="Proteomes" id="UP000306985"/>
    </source>
</evidence>
<accession>A0A4U6QJA4</accession>